<protein>
    <submittedName>
        <fullName evidence="1">Uncharacterized protein</fullName>
    </submittedName>
</protein>
<accession>A0A2P2Q4S9</accession>
<name>A0A2P2Q4S9_RHIMU</name>
<evidence type="ECO:0000313" key="1">
    <source>
        <dbReference type="EMBL" id="MBX61993.1"/>
    </source>
</evidence>
<dbReference type="AlphaFoldDB" id="A0A2P2Q4S9"/>
<dbReference type="EMBL" id="GGEC01081509">
    <property type="protein sequence ID" value="MBX61993.1"/>
    <property type="molecule type" value="Transcribed_RNA"/>
</dbReference>
<reference evidence="1" key="1">
    <citation type="submission" date="2018-02" db="EMBL/GenBank/DDBJ databases">
        <title>Rhizophora mucronata_Transcriptome.</title>
        <authorList>
            <person name="Meera S.P."/>
            <person name="Sreeshan A."/>
            <person name="Augustine A."/>
        </authorList>
    </citation>
    <scope>NUCLEOTIDE SEQUENCE</scope>
    <source>
        <tissue evidence="1">Leaf</tissue>
    </source>
</reference>
<sequence length="43" mass="4941">MMPLRLSNAINITMRLMNQTIKPFTGRDLQLSTLMIFLFIAGQ</sequence>
<organism evidence="1">
    <name type="scientific">Rhizophora mucronata</name>
    <name type="common">Asiatic mangrove</name>
    <dbReference type="NCBI Taxonomy" id="61149"/>
    <lineage>
        <taxon>Eukaryota</taxon>
        <taxon>Viridiplantae</taxon>
        <taxon>Streptophyta</taxon>
        <taxon>Embryophyta</taxon>
        <taxon>Tracheophyta</taxon>
        <taxon>Spermatophyta</taxon>
        <taxon>Magnoliopsida</taxon>
        <taxon>eudicotyledons</taxon>
        <taxon>Gunneridae</taxon>
        <taxon>Pentapetalae</taxon>
        <taxon>rosids</taxon>
        <taxon>fabids</taxon>
        <taxon>Malpighiales</taxon>
        <taxon>Rhizophoraceae</taxon>
        <taxon>Rhizophora</taxon>
    </lineage>
</organism>
<proteinExistence type="predicted"/>